<dbReference type="Proteomes" id="UP000242287">
    <property type="component" value="Unassembled WGS sequence"/>
</dbReference>
<protein>
    <submittedName>
        <fullName evidence="1">Uncharacterized protein</fullName>
    </submittedName>
</protein>
<evidence type="ECO:0000313" key="2">
    <source>
        <dbReference type="Proteomes" id="UP000242287"/>
    </source>
</evidence>
<keyword evidence="2" id="KW-1185">Reference proteome</keyword>
<accession>A0A2A9NB56</accession>
<sequence>MAKRKPQMLYMRLEYYCIHFSLYRSLGELEVGRLRDVRVTSVTRPTRRNRDSDS</sequence>
<gene>
    <name evidence="1" type="ORF">AMATHDRAFT_71660</name>
</gene>
<reference evidence="1 2" key="1">
    <citation type="submission" date="2014-02" db="EMBL/GenBank/DDBJ databases">
        <title>Transposable element dynamics among asymbiotic and ectomycorrhizal Amanita fungi.</title>
        <authorList>
            <consortium name="DOE Joint Genome Institute"/>
            <person name="Hess J."/>
            <person name="Skrede I."/>
            <person name="Wolfe B."/>
            <person name="LaButti K."/>
            <person name="Ohm R.A."/>
            <person name="Grigoriev I.V."/>
            <person name="Pringle A."/>
        </authorList>
    </citation>
    <scope>NUCLEOTIDE SEQUENCE [LARGE SCALE GENOMIC DNA]</scope>
    <source>
        <strain evidence="1 2">SKay4041</strain>
    </source>
</reference>
<dbReference type="EMBL" id="KZ302370">
    <property type="protein sequence ID" value="PFH45477.1"/>
    <property type="molecule type" value="Genomic_DNA"/>
</dbReference>
<dbReference type="AlphaFoldDB" id="A0A2A9NB56"/>
<organism evidence="1 2">
    <name type="scientific">Amanita thiersii Skay4041</name>
    <dbReference type="NCBI Taxonomy" id="703135"/>
    <lineage>
        <taxon>Eukaryota</taxon>
        <taxon>Fungi</taxon>
        <taxon>Dikarya</taxon>
        <taxon>Basidiomycota</taxon>
        <taxon>Agaricomycotina</taxon>
        <taxon>Agaricomycetes</taxon>
        <taxon>Agaricomycetidae</taxon>
        <taxon>Agaricales</taxon>
        <taxon>Pluteineae</taxon>
        <taxon>Amanitaceae</taxon>
        <taxon>Amanita</taxon>
    </lineage>
</organism>
<name>A0A2A9NB56_9AGAR</name>
<evidence type="ECO:0000313" key="1">
    <source>
        <dbReference type="EMBL" id="PFH45477.1"/>
    </source>
</evidence>
<proteinExistence type="predicted"/>